<dbReference type="EMBL" id="FPAQ01000049">
    <property type="protein sequence ID" value="SFU00072.1"/>
    <property type="molecule type" value="Genomic_DNA"/>
</dbReference>
<sequence length="65" mass="7360">MGSATLNDLSDEELHRFRGLCAKWQQQSERRLLHRRKRLDKRALSYSALSAGDGADSVTIAIDMN</sequence>
<protein>
    <submittedName>
        <fullName evidence="1">Uncharacterized protein</fullName>
    </submittedName>
</protein>
<name>A0A1I7CKY4_9GAMM</name>
<reference evidence="1 2" key="1">
    <citation type="submission" date="2016-10" db="EMBL/GenBank/DDBJ databases">
        <authorList>
            <person name="de Groot N.N."/>
        </authorList>
    </citation>
    <scope>NUCLEOTIDE SEQUENCE [LARGE SCALE GENOMIC DNA]</scope>
    <source>
        <strain evidence="1 2">CGMCC 1.6493</strain>
    </source>
</reference>
<dbReference type="Proteomes" id="UP000199594">
    <property type="component" value="Unassembled WGS sequence"/>
</dbReference>
<evidence type="ECO:0000313" key="1">
    <source>
        <dbReference type="EMBL" id="SFU00072.1"/>
    </source>
</evidence>
<gene>
    <name evidence="1" type="ORF">SAMN04487956_14913</name>
</gene>
<organism evidence="1 2">
    <name type="scientific">Halomonas saccharevitans</name>
    <dbReference type="NCBI Taxonomy" id="416872"/>
    <lineage>
        <taxon>Bacteria</taxon>
        <taxon>Pseudomonadati</taxon>
        <taxon>Pseudomonadota</taxon>
        <taxon>Gammaproteobacteria</taxon>
        <taxon>Oceanospirillales</taxon>
        <taxon>Halomonadaceae</taxon>
        <taxon>Halomonas</taxon>
    </lineage>
</organism>
<proteinExistence type="predicted"/>
<evidence type="ECO:0000313" key="2">
    <source>
        <dbReference type="Proteomes" id="UP000199594"/>
    </source>
</evidence>
<accession>A0A1I7CKY4</accession>
<dbReference type="AlphaFoldDB" id="A0A1I7CKY4"/>